<dbReference type="SUPFAM" id="SSF55136">
    <property type="entry name" value="Probable bacterial effector-binding domain"/>
    <property type="match status" value="1"/>
</dbReference>
<dbReference type="InterPro" id="IPR029442">
    <property type="entry name" value="GyrI-like"/>
</dbReference>
<dbReference type="SMART" id="SM00342">
    <property type="entry name" value="HTH_ARAC"/>
    <property type="match status" value="1"/>
</dbReference>
<dbReference type="PANTHER" id="PTHR47504:SF6">
    <property type="entry name" value="ARAC-FAMILY TRANSCRIPTIONAL REGULATOR"/>
    <property type="match status" value="1"/>
</dbReference>
<evidence type="ECO:0000256" key="1">
    <source>
        <dbReference type="ARBA" id="ARBA00023015"/>
    </source>
</evidence>
<dbReference type="EMBL" id="QSHZ01000006">
    <property type="protein sequence ID" value="RHC57088.1"/>
    <property type="molecule type" value="Genomic_DNA"/>
</dbReference>
<dbReference type="InterPro" id="IPR011256">
    <property type="entry name" value="Reg_factor_effector_dom_sf"/>
</dbReference>
<keyword evidence="1" id="KW-0805">Transcription regulation</keyword>
<dbReference type="InterPro" id="IPR018062">
    <property type="entry name" value="HTH_AraC-typ_CS"/>
</dbReference>
<evidence type="ECO:0000313" key="5">
    <source>
        <dbReference type="EMBL" id="RHC57088.1"/>
    </source>
</evidence>
<dbReference type="InterPro" id="IPR050959">
    <property type="entry name" value="MarA-like"/>
</dbReference>
<evidence type="ECO:0000313" key="6">
    <source>
        <dbReference type="Proteomes" id="UP000283975"/>
    </source>
</evidence>
<evidence type="ECO:0000256" key="2">
    <source>
        <dbReference type="ARBA" id="ARBA00023125"/>
    </source>
</evidence>
<keyword evidence="3" id="KW-0804">Transcription</keyword>
<accession>A0A414AY53</accession>
<name>A0A414AY53_9FIRM</name>
<dbReference type="SMART" id="SM00871">
    <property type="entry name" value="AraC_E_bind"/>
    <property type="match status" value="1"/>
</dbReference>
<dbReference type="PROSITE" id="PS01124">
    <property type="entry name" value="HTH_ARAC_FAMILY_2"/>
    <property type="match status" value="1"/>
</dbReference>
<reference evidence="5 6" key="1">
    <citation type="submission" date="2018-08" db="EMBL/GenBank/DDBJ databases">
        <title>A genome reference for cultivated species of the human gut microbiota.</title>
        <authorList>
            <person name="Zou Y."/>
            <person name="Xue W."/>
            <person name="Luo G."/>
        </authorList>
    </citation>
    <scope>NUCLEOTIDE SEQUENCE [LARGE SCALE GENOMIC DNA]</scope>
    <source>
        <strain evidence="5 6">AM35-14</strain>
    </source>
</reference>
<dbReference type="PROSITE" id="PS00041">
    <property type="entry name" value="HTH_ARAC_FAMILY_1"/>
    <property type="match status" value="1"/>
</dbReference>
<dbReference type="GO" id="GO:0003700">
    <property type="term" value="F:DNA-binding transcription factor activity"/>
    <property type="evidence" value="ECO:0007669"/>
    <property type="project" value="InterPro"/>
</dbReference>
<keyword evidence="2" id="KW-0238">DNA-binding</keyword>
<evidence type="ECO:0000259" key="4">
    <source>
        <dbReference type="PROSITE" id="PS01124"/>
    </source>
</evidence>
<protein>
    <submittedName>
        <fullName evidence="5">AraC family transcriptional regulator</fullName>
    </submittedName>
</protein>
<dbReference type="PANTHER" id="PTHR47504">
    <property type="entry name" value="RIGHT ORIGIN-BINDING PROTEIN"/>
    <property type="match status" value="1"/>
</dbReference>
<dbReference type="InterPro" id="IPR010499">
    <property type="entry name" value="AraC_E-bd"/>
</dbReference>
<sequence>MMLLSIREWYMDRKKLINQSIDYIMKHLDENLSLDTVAAHFFISKYHFSRIFKEETGESVYAFIKRCKIDQSAIDMKLNPAKAITDIGLDYGYSASNYSSVFRQHHDTPPSMFRQSIPTRSMSLPFSSERIVHFKTAEEYTAQIEVQKQEDLFVLYERFIGTYADLEKNWYQFLDKYKDFLNEKTLLVERFFNDPAITSPLQCICDICMTVEPDCGLSNVMRISGGQWIVYHFDGKIKDIFETLEGIFSVWFPQSGYKMTRRYGLNIYRRFDRDNHSVIMDLYIPIS</sequence>
<organism evidence="5 6">
    <name type="scientific">Enterocloster bolteae</name>
    <dbReference type="NCBI Taxonomy" id="208479"/>
    <lineage>
        <taxon>Bacteria</taxon>
        <taxon>Bacillati</taxon>
        <taxon>Bacillota</taxon>
        <taxon>Clostridia</taxon>
        <taxon>Lachnospirales</taxon>
        <taxon>Lachnospiraceae</taxon>
        <taxon>Enterocloster</taxon>
    </lineage>
</organism>
<dbReference type="Pfam" id="PF12833">
    <property type="entry name" value="HTH_18"/>
    <property type="match status" value="1"/>
</dbReference>
<comment type="caution">
    <text evidence="5">The sequence shown here is derived from an EMBL/GenBank/DDBJ whole genome shotgun (WGS) entry which is preliminary data.</text>
</comment>
<proteinExistence type="predicted"/>
<dbReference type="AlphaFoldDB" id="A0A414AY53"/>
<dbReference type="InterPro" id="IPR018060">
    <property type="entry name" value="HTH_AraC"/>
</dbReference>
<dbReference type="Gene3D" id="1.10.10.60">
    <property type="entry name" value="Homeodomain-like"/>
    <property type="match status" value="2"/>
</dbReference>
<dbReference type="Proteomes" id="UP000283975">
    <property type="component" value="Unassembled WGS sequence"/>
</dbReference>
<dbReference type="GO" id="GO:0043565">
    <property type="term" value="F:sequence-specific DNA binding"/>
    <property type="evidence" value="ECO:0007669"/>
    <property type="project" value="InterPro"/>
</dbReference>
<dbReference type="InterPro" id="IPR009057">
    <property type="entry name" value="Homeodomain-like_sf"/>
</dbReference>
<dbReference type="Pfam" id="PF06445">
    <property type="entry name" value="GyrI-like"/>
    <property type="match status" value="1"/>
</dbReference>
<feature type="domain" description="HTH araC/xylS-type" evidence="4">
    <location>
        <begin position="18"/>
        <end position="116"/>
    </location>
</feature>
<dbReference type="SUPFAM" id="SSF46689">
    <property type="entry name" value="Homeodomain-like"/>
    <property type="match status" value="1"/>
</dbReference>
<gene>
    <name evidence="5" type="ORF">DW839_07795</name>
</gene>
<dbReference type="Gene3D" id="3.20.80.10">
    <property type="entry name" value="Regulatory factor, effector binding domain"/>
    <property type="match status" value="1"/>
</dbReference>
<evidence type="ECO:0000256" key="3">
    <source>
        <dbReference type="ARBA" id="ARBA00023163"/>
    </source>
</evidence>